<dbReference type="Pfam" id="PF00583">
    <property type="entry name" value="Acetyltransf_1"/>
    <property type="match status" value="1"/>
</dbReference>
<evidence type="ECO:0000313" key="3">
    <source>
        <dbReference type="EMBL" id="KAJ4746127.1"/>
    </source>
</evidence>
<name>A0AAV8BUF9_9POAL</name>
<dbReference type="InterPro" id="IPR000182">
    <property type="entry name" value="GNAT_dom"/>
</dbReference>
<dbReference type="AlphaFoldDB" id="A0AAV8BUF9"/>
<dbReference type="Proteomes" id="UP001140206">
    <property type="component" value="Chromosome 5"/>
</dbReference>
<comment type="caution">
    <text evidence="3">The sequence shown here is derived from an EMBL/GenBank/DDBJ whole genome shotgun (WGS) entry which is preliminary data.</text>
</comment>
<sequence>MLFSEPNRRATVREKRRERERESEMRSAPFTVSVSSSLPYLRPFLSPRTTIPNPNLRFRQSYTTRSDHPRISCGATQTSTNLLPSLSPEIVVREARFDDAWDVADTHCSSFYPNYTFPIDLLLRLNRFVGMVLGFSAPPGCMASCLVAVRCHELRFWGLDAVFGFNRGYVAGVLTIDTLAEFLPRKGPFKHRRKGIAYISNVAVREGDRRKGIAKTLVAGAESLARSWGCRSIALHCDSENIAAVRLYKSQGFRCIRVPENAQWPEPRSIPGTHFNFMMKLL</sequence>
<reference evidence="3" key="1">
    <citation type="submission" date="2022-08" db="EMBL/GenBank/DDBJ databases">
        <authorList>
            <person name="Marques A."/>
        </authorList>
    </citation>
    <scope>NUCLEOTIDE SEQUENCE</scope>
    <source>
        <strain evidence="3">RhyPub2mFocal</strain>
        <tissue evidence="3">Leaves</tissue>
    </source>
</reference>
<feature type="region of interest" description="Disordered" evidence="1">
    <location>
        <begin position="1"/>
        <end position="28"/>
    </location>
</feature>
<dbReference type="SUPFAM" id="SSF55729">
    <property type="entry name" value="Acyl-CoA N-acyltransferases (Nat)"/>
    <property type="match status" value="1"/>
</dbReference>
<dbReference type="PROSITE" id="PS51186">
    <property type="entry name" value="GNAT"/>
    <property type="match status" value="1"/>
</dbReference>
<accession>A0AAV8BUF9</accession>
<dbReference type="CDD" id="cd04301">
    <property type="entry name" value="NAT_SF"/>
    <property type="match status" value="1"/>
</dbReference>
<protein>
    <submittedName>
        <fullName evidence="3">Acyl-CoA N-acyltransferases (NAT) superfamily protein</fullName>
    </submittedName>
</protein>
<dbReference type="InterPro" id="IPR016181">
    <property type="entry name" value="Acyl_CoA_acyltransferase"/>
</dbReference>
<dbReference type="Gene3D" id="3.40.630.30">
    <property type="match status" value="1"/>
</dbReference>
<evidence type="ECO:0000259" key="2">
    <source>
        <dbReference type="PROSITE" id="PS51186"/>
    </source>
</evidence>
<dbReference type="EMBL" id="JAMFTS010000005">
    <property type="protein sequence ID" value="KAJ4746127.1"/>
    <property type="molecule type" value="Genomic_DNA"/>
</dbReference>
<dbReference type="GO" id="GO:0008080">
    <property type="term" value="F:N-acetyltransferase activity"/>
    <property type="evidence" value="ECO:0007669"/>
    <property type="project" value="TreeGrafter"/>
</dbReference>
<feature type="domain" description="N-acetyltransferase" evidence="2">
    <location>
        <begin position="90"/>
        <end position="282"/>
    </location>
</feature>
<keyword evidence="4" id="KW-1185">Reference proteome</keyword>
<organism evidence="3 4">
    <name type="scientific">Rhynchospora pubera</name>
    <dbReference type="NCBI Taxonomy" id="906938"/>
    <lineage>
        <taxon>Eukaryota</taxon>
        <taxon>Viridiplantae</taxon>
        <taxon>Streptophyta</taxon>
        <taxon>Embryophyta</taxon>
        <taxon>Tracheophyta</taxon>
        <taxon>Spermatophyta</taxon>
        <taxon>Magnoliopsida</taxon>
        <taxon>Liliopsida</taxon>
        <taxon>Poales</taxon>
        <taxon>Cyperaceae</taxon>
        <taxon>Cyperoideae</taxon>
        <taxon>Rhynchosporeae</taxon>
        <taxon>Rhynchospora</taxon>
    </lineage>
</organism>
<gene>
    <name evidence="3" type="ORF">LUZ62_080532</name>
</gene>
<proteinExistence type="predicted"/>
<dbReference type="GO" id="GO:0009507">
    <property type="term" value="C:chloroplast"/>
    <property type="evidence" value="ECO:0007669"/>
    <property type="project" value="TreeGrafter"/>
</dbReference>
<dbReference type="PANTHER" id="PTHR47443">
    <property type="entry name" value="ACYL-COA N-ACYLTRANSFERASES (NAT) SUPERFAMILY PROTEIN"/>
    <property type="match status" value="1"/>
</dbReference>
<evidence type="ECO:0000313" key="4">
    <source>
        <dbReference type="Proteomes" id="UP001140206"/>
    </source>
</evidence>
<feature type="compositionally biased region" description="Basic and acidic residues" evidence="1">
    <location>
        <begin position="1"/>
        <end position="25"/>
    </location>
</feature>
<evidence type="ECO:0000256" key="1">
    <source>
        <dbReference type="SAM" id="MobiDB-lite"/>
    </source>
</evidence>
<dbReference type="PANTHER" id="PTHR47443:SF3">
    <property type="entry name" value="GCN5-RELATED N-ACETYLTRANSFERASE 4, CHLOROPLASTIC"/>
    <property type="match status" value="1"/>
</dbReference>